<name>A0A4Y2E4X8_ARAVE</name>
<sequence length="152" mass="17096">MKGSREDGDEDSTSGPEGCSFETRFYEKPVVYKFMTTDMSENCRRCDIKGLSVNEKSVAPKLELKLHRPIQWTICLLHFNELPLRHLFELKSFGPSSYTGDIERNLKGCEKLPLVDIDNIELPSIDLTNLSCDQKYLLDICTAISSGVGSSV</sequence>
<dbReference type="Proteomes" id="UP000499080">
    <property type="component" value="Unassembled WGS sequence"/>
</dbReference>
<gene>
    <name evidence="2" type="ORF">AVEN_271129_1</name>
</gene>
<keyword evidence="3" id="KW-1185">Reference proteome</keyword>
<protein>
    <submittedName>
        <fullName evidence="2">Uncharacterized protein</fullName>
    </submittedName>
</protein>
<dbReference type="OrthoDB" id="6617942at2759"/>
<proteinExistence type="predicted"/>
<organism evidence="2 3">
    <name type="scientific">Araneus ventricosus</name>
    <name type="common">Orbweaver spider</name>
    <name type="synonym">Epeira ventricosa</name>
    <dbReference type="NCBI Taxonomy" id="182803"/>
    <lineage>
        <taxon>Eukaryota</taxon>
        <taxon>Metazoa</taxon>
        <taxon>Ecdysozoa</taxon>
        <taxon>Arthropoda</taxon>
        <taxon>Chelicerata</taxon>
        <taxon>Arachnida</taxon>
        <taxon>Araneae</taxon>
        <taxon>Araneomorphae</taxon>
        <taxon>Entelegynae</taxon>
        <taxon>Araneoidea</taxon>
        <taxon>Araneidae</taxon>
        <taxon>Araneus</taxon>
    </lineage>
</organism>
<comment type="caution">
    <text evidence="2">The sequence shown here is derived from an EMBL/GenBank/DDBJ whole genome shotgun (WGS) entry which is preliminary data.</text>
</comment>
<feature type="region of interest" description="Disordered" evidence="1">
    <location>
        <begin position="1"/>
        <end position="20"/>
    </location>
</feature>
<dbReference type="AlphaFoldDB" id="A0A4Y2E4X8"/>
<evidence type="ECO:0000313" key="3">
    <source>
        <dbReference type="Proteomes" id="UP000499080"/>
    </source>
</evidence>
<evidence type="ECO:0000313" key="2">
    <source>
        <dbReference type="EMBL" id="GBM23767.1"/>
    </source>
</evidence>
<dbReference type="EMBL" id="BGPR01000503">
    <property type="protein sequence ID" value="GBM23767.1"/>
    <property type="molecule type" value="Genomic_DNA"/>
</dbReference>
<accession>A0A4Y2E4X8</accession>
<evidence type="ECO:0000256" key="1">
    <source>
        <dbReference type="SAM" id="MobiDB-lite"/>
    </source>
</evidence>
<reference evidence="2 3" key="1">
    <citation type="journal article" date="2019" name="Sci. Rep.">
        <title>Orb-weaving spider Araneus ventricosus genome elucidates the spidroin gene catalogue.</title>
        <authorList>
            <person name="Kono N."/>
            <person name="Nakamura H."/>
            <person name="Ohtoshi R."/>
            <person name="Moran D.A.P."/>
            <person name="Shinohara A."/>
            <person name="Yoshida Y."/>
            <person name="Fujiwara M."/>
            <person name="Mori M."/>
            <person name="Tomita M."/>
            <person name="Arakawa K."/>
        </authorList>
    </citation>
    <scope>NUCLEOTIDE SEQUENCE [LARGE SCALE GENOMIC DNA]</scope>
</reference>